<evidence type="ECO:0000313" key="15">
    <source>
        <dbReference type="EMBL" id="EHB13249.1"/>
    </source>
</evidence>
<keyword evidence="7" id="KW-0547">Nucleotide-binding</keyword>
<dbReference type="PRINTS" id="PR01050">
    <property type="entry name" value="PYRUVTKNASE"/>
</dbReference>
<keyword evidence="11 13" id="KW-0324">Glycolysis</keyword>
<dbReference type="InterPro" id="IPR001697">
    <property type="entry name" value="Pyr_Knase"/>
</dbReference>
<comment type="catalytic activity">
    <reaction evidence="13">
        <text>pyruvate + ATP = phosphoenolpyruvate + ADP + H(+)</text>
        <dbReference type="Rhea" id="RHEA:18157"/>
        <dbReference type="ChEBI" id="CHEBI:15361"/>
        <dbReference type="ChEBI" id="CHEBI:15378"/>
        <dbReference type="ChEBI" id="CHEBI:30616"/>
        <dbReference type="ChEBI" id="CHEBI:58702"/>
        <dbReference type="ChEBI" id="CHEBI:456216"/>
        <dbReference type="EC" id="2.7.1.40"/>
    </reaction>
</comment>
<dbReference type="PANTHER" id="PTHR11817">
    <property type="entry name" value="PYRUVATE KINASE"/>
    <property type="match status" value="1"/>
</dbReference>
<evidence type="ECO:0000313" key="16">
    <source>
        <dbReference type="Proteomes" id="UP000006813"/>
    </source>
</evidence>
<evidence type="ECO:0000256" key="7">
    <source>
        <dbReference type="ARBA" id="ARBA00022741"/>
    </source>
</evidence>
<dbReference type="InterPro" id="IPR040442">
    <property type="entry name" value="Pyrv_kinase-like_dom_sf"/>
</dbReference>
<dbReference type="EC" id="2.7.1.40" evidence="4 13"/>
<dbReference type="Proteomes" id="UP000006813">
    <property type="component" value="Unassembled WGS sequence"/>
</dbReference>
<reference evidence="15 16" key="1">
    <citation type="journal article" date="2011" name="Nature">
        <title>Genome sequencing reveals insights into physiology and longevity of the naked mole rat.</title>
        <authorList>
            <person name="Kim E.B."/>
            <person name="Fang X."/>
            <person name="Fushan A.A."/>
            <person name="Huang Z."/>
            <person name="Lobanov A.V."/>
            <person name="Han L."/>
            <person name="Marino S.M."/>
            <person name="Sun X."/>
            <person name="Turanov A.A."/>
            <person name="Yang P."/>
            <person name="Yim S.H."/>
            <person name="Zhao X."/>
            <person name="Kasaikina M.V."/>
            <person name="Stoletzki N."/>
            <person name="Peng C."/>
            <person name="Polak P."/>
            <person name="Xiong Z."/>
            <person name="Kiezun A."/>
            <person name="Zhu Y."/>
            <person name="Chen Y."/>
            <person name="Kryukov G.V."/>
            <person name="Zhang Q."/>
            <person name="Peshkin L."/>
            <person name="Yang L."/>
            <person name="Bronson R.T."/>
            <person name="Buffenstein R."/>
            <person name="Wang B."/>
            <person name="Han C."/>
            <person name="Li Q."/>
            <person name="Chen L."/>
            <person name="Zhao W."/>
            <person name="Sunyaev S.R."/>
            <person name="Park T.J."/>
            <person name="Zhang G."/>
            <person name="Wang J."/>
            <person name="Gladyshev V.N."/>
        </authorList>
    </citation>
    <scope>NUCLEOTIDE SEQUENCE [LARGE SCALE GENOMIC DNA]</scope>
</reference>
<dbReference type="Gene3D" id="3.20.20.60">
    <property type="entry name" value="Phosphoenolpyruvate-binding domains"/>
    <property type="match status" value="1"/>
</dbReference>
<evidence type="ECO:0000256" key="11">
    <source>
        <dbReference type="ARBA" id="ARBA00023152"/>
    </source>
</evidence>
<dbReference type="GO" id="GO:0016301">
    <property type="term" value="F:kinase activity"/>
    <property type="evidence" value="ECO:0007669"/>
    <property type="project" value="UniProtKB-KW"/>
</dbReference>
<dbReference type="SUPFAM" id="SSF51621">
    <property type="entry name" value="Phosphoenolpyruvate/pyruvate domain"/>
    <property type="match status" value="1"/>
</dbReference>
<dbReference type="UniPathway" id="UPA00109">
    <property type="reaction ID" value="UER00188"/>
</dbReference>
<dbReference type="Pfam" id="PF00224">
    <property type="entry name" value="PK"/>
    <property type="match status" value="1"/>
</dbReference>
<evidence type="ECO:0000256" key="5">
    <source>
        <dbReference type="ARBA" id="ARBA00022679"/>
    </source>
</evidence>
<accession>G5BVD8</accession>
<dbReference type="Gene3D" id="3.40.1380.20">
    <property type="entry name" value="Pyruvate kinase, C-terminal domain"/>
    <property type="match status" value="1"/>
</dbReference>
<evidence type="ECO:0000256" key="13">
    <source>
        <dbReference type="RuleBase" id="RU000504"/>
    </source>
</evidence>
<name>G5BVD8_HETGA</name>
<comment type="pathway">
    <text evidence="2 13">Carbohydrate degradation; glycolysis; pyruvate from D-glyceraldehyde 3-phosphate: step 5/5.</text>
</comment>
<keyword evidence="6" id="KW-0479">Metal-binding</keyword>
<dbReference type="InterPro" id="IPR036918">
    <property type="entry name" value="Pyrv_Knase_C_sf"/>
</dbReference>
<dbReference type="InterPro" id="IPR015813">
    <property type="entry name" value="Pyrv/PenolPyrv_kinase-like_dom"/>
</dbReference>
<evidence type="ECO:0000256" key="4">
    <source>
        <dbReference type="ARBA" id="ARBA00012142"/>
    </source>
</evidence>
<evidence type="ECO:0000256" key="9">
    <source>
        <dbReference type="ARBA" id="ARBA00022840"/>
    </source>
</evidence>
<evidence type="ECO:0000256" key="6">
    <source>
        <dbReference type="ARBA" id="ARBA00022723"/>
    </source>
</evidence>
<dbReference type="InterPro" id="IPR015793">
    <property type="entry name" value="Pyrv_Knase_brl"/>
</dbReference>
<comment type="similarity">
    <text evidence="3 13">Belongs to the pyruvate kinase family.</text>
</comment>
<organism evidence="15 16">
    <name type="scientific">Heterocephalus glaber</name>
    <name type="common">Naked mole rat</name>
    <dbReference type="NCBI Taxonomy" id="10181"/>
    <lineage>
        <taxon>Eukaryota</taxon>
        <taxon>Metazoa</taxon>
        <taxon>Chordata</taxon>
        <taxon>Craniata</taxon>
        <taxon>Vertebrata</taxon>
        <taxon>Euteleostomi</taxon>
        <taxon>Mammalia</taxon>
        <taxon>Eutheria</taxon>
        <taxon>Euarchontoglires</taxon>
        <taxon>Glires</taxon>
        <taxon>Rodentia</taxon>
        <taxon>Hystricomorpha</taxon>
        <taxon>Bathyergidae</taxon>
        <taxon>Heterocephalus</taxon>
    </lineage>
</organism>
<keyword evidence="10 13" id="KW-0460">Magnesium</keyword>
<evidence type="ECO:0000256" key="3">
    <source>
        <dbReference type="ARBA" id="ARBA00008663"/>
    </source>
</evidence>
<evidence type="ECO:0000256" key="1">
    <source>
        <dbReference type="ARBA" id="ARBA00001958"/>
    </source>
</evidence>
<evidence type="ECO:0000256" key="12">
    <source>
        <dbReference type="ARBA" id="ARBA00023317"/>
    </source>
</evidence>
<keyword evidence="12 15" id="KW-0670">Pyruvate</keyword>
<gene>
    <name evidence="15" type="ORF">GW7_20859</name>
</gene>
<evidence type="ECO:0000256" key="2">
    <source>
        <dbReference type="ARBA" id="ARBA00004997"/>
    </source>
</evidence>
<keyword evidence="9" id="KW-0067">ATP-binding</keyword>
<dbReference type="InParanoid" id="G5BVD8"/>
<dbReference type="GO" id="GO:0004743">
    <property type="term" value="F:pyruvate kinase activity"/>
    <property type="evidence" value="ECO:0007669"/>
    <property type="project" value="UniProtKB-EC"/>
</dbReference>
<protein>
    <recommendedName>
        <fullName evidence="4 13">Pyruvate kinase</fullName>
        <ecNumber evidence="4 13">2.7.1.40</ecNumber>
    </recommendedName>
</protein>
<dbReference type="GO" id="GO:0030955">
    <property type="term" value="F:potassium ion binding"/>
    <property type="evidence" value="ECO:0007669"/>
    <property type="project" value="InterPro"/>
</dbReference>
<dbReference type="SUPFAM" id="SSF52935">
    <property type="entry name" value="PK C-terminal domain-like"/>
    <property type="match status" value="1"/>
</dbReference>
<dbReference type="STRING" id="10181.G5BVD8"/>
<evidence type="ECO:0000256" key="10">
    <source>
        <dbReference type="ARBA" id="ARBA00022842"/>
    </source>
</evidence>
<dbReference type="GO" id="GO:0000287">
    <property type="term" value="F:magnesium ion binding"/>
    <property type="evidence" value="ECO:0007669"/>
    <property type="project" value="InterPro"/>
</dbReference>
<dbReference type="AlphaFoldDB" id="G5BVD8"/>
<keyword evidence="8 13" id="KW-0418">Kinase</keyword>
<comment type="cofactor">
    <cofactor evidence="1">
        <name>K(+)</name>
        <dbReference type="ChEBI" id="CHEBI:29103"/>
    </cofactor>
</comment>
<dbReference type="GO" id="GO:0005524">
    <property type="term" value="F:ATP binding"/>
    <property type="evidence" value="ECO:0007669"/>
    <property type="project" value="UniProtKB-KW"/>
</dbReference>
<evidence type="ECO:0000256" key="8">
    <source>
        <dbReference type="ARBA" id="ARBA00022777"/>
    </source>
</evidence>
<keyword evidence="5 13" id="KW-0808">Transferase</keyword>
<feature type="domain" description="Pyruvate kinase barrel" evidence="14">
    <location>
        <begin position="2"/>
        <end position="62"/>
    </location>
</feature>
<proteinExistence type="inferred from homology"/>
<sequence length="205" mass="22087">MMSGCCNHTGKPVICATQMLEGMELRSSRAKGSLETNAVLAGAGCTMLSQETAKGNDPLEAVCMQHLTAQEAHTAIYHLQLFEELCLLAPITSNSTEAASVGVARYPVPPSPLSPPPKPPDGLYQGIFPMVCKDPVQQAWTEEVDLHVNLAKNICKAPDFFKMGCVVIVLTRWHPSSGFTNTMCVMTALELLSSPLPVPFPQPIH</sequence>
<evidence type="ECO:0000259" key="14">
    <source>
        <dbReference type="Pfam" id="PF00224"/>
    </source>
</evidence>
<dbReference type="EMBL" id="JH172089">
    <property type="protein sequence ID" value="EHB13249.1"/>
    <property type="molecule type" value="Genomic_DNA"/>
</dbReference>